<evidence type="ECO:0000313" key="1">
    <source>
        <dbReference type="EMBL" id="JAH04119.1"/>
    </source>
</evidence>
<protein>
    <submittedName>
        <fullName evidence="1">Uncharacterized protein</fullName>
    </submittedName>
</protein>
<name>A0A0E9PHV8_ANGAN</name>
<reference evidence="1" key="2">
    <citation type="journal article" date="2015" name="Fish Shellfish Immunol.">
        <title>Early steps in the European eel (Anguilla anguilla)-Vibrio vulnificus interaction in the gills: Role of the RtxA13 toxin.</title>
        <authorList>
            <person name="Callol A."/>
            <person name="Pajuelo D."/>
            <person name="Ebbesson L."/>
            <person name="Teles M."/>
            <person name="MacKenzie S."/>
            <person name="Amaro C."/>
        </authorList>
    </citation>
    <scope>NUCLEOTIDE SEQUENCE</scope>
</reference>
<dbReference type="EMBL" id="GBXM01104458">
    <property type="protein sequence ID" value="JAH04119.1"/>
    <property type="molecule type" value="Transcribed_RNA"/>
</dbReference>
<proteinExistence type="predicted"/>
<sequence>MMMRSKTFKFVSEPLWLILLRKLYCLTSLLTAGIPHSFVMMSYQYKSQDEDQTKIKGSVKYRTPGLSGAVSVSLSHPVTFSILWPPDP</sequence>
<accession>A0A0E9PHV8</accession>
<reference evidence="1" key="1">
    <citation type="submission" date="2014-11" db="EMBL/GenBank/DDBJ databases">
        <authorList>
            <person name="Amaro Gonzalez C."/>
        </authorList>
    </citation>
    <scope>NUCLEOTIDE SEQUENCE</scope>
</reference>
<organism evidence="1">
    <name type="scientific">Anguilla anguilla</name>
    <name type="common">European freshwater eel</name>
    <name type="synonym">Muraena anguilla</name>
    <dbReference type="NCBI Taxonomy" id="7936"/>
    <lineage>
        <taxon>Eukaryota</taxon>
        <taxon>Metazoa</taxon>
        <taxon>Chordata</taxon>
        <taxon>Craniata</taxon>
        <taxon>Vertebrata</taxon>
        <taxon>Euteleostomi</taxon>
        <taxon>Actinopterygii</taxon>
        <taxon>Neopterygii</taxon>
        <taxon>Teleostei</taxon>
        <taxon>Anguilliformes</taxon>
        <taxon>Anguillidae</taxon>
        <taxon>Anguilla</taxon>
    </lineage>
</organism>
<dbReference type="AlphaFoldDB" id="A0A0E9PHV8"/>